<dbReference type="Gene3D" id="3.20.20.70">
    <property type="entry name" value="Aldolase class I"/>
    <property type="match status" value="1"/>
</dbReference>
<dbReference type="SMART" id="SM01133">
    <property type="entry name" value="DeoC"/>
    <property type="match status" value="1"/>
</dbReference>
<dbReference type="InterPro" id="IPR013785">
    <property type="entry name" value="Aldolase_TIM"/>
</dbReference>
<dbReference type="CDD" id="cd00959">
    <property type="entry name" value="DeoC"/>
    <property type="match status" value="1"/>
</dbReference>
<dbReference type="InterPro" id="IPR002915">
    <property type="entry name" value="DeoC/FbaB/LacD_aldolase"/>
</dbReference>
<dbReference type="EC" id="4.1.2.4" evidence="3 7"/>
<dbReference type="RefSeq" id="WP_208832207.1">
    <property type="nucleotide sequence ID" value="NZ_CP072110.1"/>
</dbReference>
<reference evidence="8" key="1">
    <citation type="submission" date="2021-03" db="EMBL/GenBank/DDBJ databases">
        <title>Description of Psychrosphaera ytuae sp. nov. isolated from deep sea sediment of South China Sea.</title>
        <authorList>
            <person name="Zhang J."/>
            <person name="Xu X.-D."/>
        </authorList>
    </citation>
    <scope>NUCLEOTIDE SEQUENCE</scope>
    <source>
        <strain evidence="8">MTZ26</strain>
    </source>
</reference>
<dbReference type="GO" id="GO:0005737">
    <property type="term" value="C:cytoplasm"/>
    <property type="evidence" value="ECO:0007669"/>
    <property type="project" value="InterPro"/>
</dbReference>
<evidence type="ECO:0000313" key="9">
    <source>
        <dbReference type="Proteomes" id="UP000682739"/>
    </source>
</evidence>
<protein>
    <recommendedName>
        <fullName evidence="3 7">Deoxyribose-phosphate aldolase</fullName>
        <ecNumber evidence="3 7">4.1.2.4</ecNumber>
    </recommendedName>
</protein>
<evidence type="ECO:0000256" key="5">
    <source>
        <dbReference type="ARBA" id="ARBA00023270"/>
    </source>
</evidence>
<evidence type="ECO:0000256" key="1">
    <source>
        <dbReference type="ARBA" id="ARBA00004816"/>
    </source>
</evidence>
<evidence type="ECO:0000313" key="8">
    <source>
        <dbReference type="EMBL" id="QTH64152.1"/>
    </source>
</evidence>
<dbReference type="Pfam" id="PF01791">
    <property type="entry name" value="DeoC"/>
    <property type="match status" value="1"/>
</dbReference>
<proteinExistence type="inferred from homology"/>
<dbReference type="PIRSF" id="PIRSF001357">
    <property type="entry name" value="DeoC"/>
    <property type="match status" value="1"/>
</dbReference>
<name>A0A975HIF2_9GAMM</name>
<dbReference type="EMBL" id="CP072110">
    <property type="protein sequence ID" value="QTH64152.1"/>
    <property type="molecule type" value="Genomic_DNA"/>
</dbReference>
<evidence type="ECO:0000256" key="7">
    <source>
        <dbReference type="NCBIfam" id="TIGR00126"/>
    </source>
</evidence>
<comment type="similarity">
    <text evidence="2">Belongs to the DeoC/FbaB aldolase family. DeoC type 2 subfamily.</text>
</comment>
<dbReference type="PANTHER" id="PTHR10889">
    <property type="entry name" value="DEOXYRIBOSE-PHOSPHATE ALDOLASE"/>
    <property type="match status" value="1"/>
</dbReference>
<organism evidence="8 9">
    <name type="scientific">Psychrosphaera ytuae</name>
    <dbReference type="NCBI Taxonomy" id="2820710"/>
    <lineage>
        <taxon>Bacteria</taxon>
        <taxon>Pseudomonadati</taxon>
        <taxon>Pseudomonadota</taxon>
        <taxon>Gammaproteobacteria</taxon>
        <taxon>Alteromonadales</taxon>
        <taxon>Pseudoalteromonadaceae</taxon>
        <taxon>Psychrosphaera</taxon>
    </lineage>
</organism>
<dbReference type="SUPFAM" id="SSF51569">
    <property type="entry name" value="Aldolase"/>
    <property type="match status" value="1"/>
</dbReference>
<dbReference type="AlphaFoldDB" id="A0A975HIF2"/>
<keyword evidence="9" id="KW-1185">Reference proteome</keyword>
<dbReference type="GO" id="GO:0009264">
    <property type="term" value="P:deoxyribonucleotide catabolic process"/>
    <property type="evidence" value="ECO:0007669"/>
    <property type="project" value="UniProtKB-UniRule"/>
</dbReference>
<dbReference type="Proteomes" id="UP000682739">
    <property type="component" value="Chromosome"/>
</dbReference>
<keyword evidence="4 8" id="KW-0456">Lyase</keyword>
<dbReference type="NCBIfam" id="TIGR00126">
    <property type="entry name" value="deoC"/>
    <property type="match status" value="1"/>
</dbReference>
<comment type="pathway">
    <text evidence="1">Carbohydrate degradation; 2-deoxy-D-ribose 1-phosphate degradation; D-glyceraldehyde 3-phosphate and acetaldehyde from 2-deoxy-alpha-D-ribose 1-phosphate: step 2/2.</text>
</comment>
<evidence type="ECO:0000256" key="4">
    <source>
        <dbReference type="ARBA" id="ARBA00023239"/>
    </source>
</evidence>
<dbReference type="InterPro" id="IPR011343">
    <property type="entry name" value="DeoC"/>
</dbReference>
<dbReference type="GO" id="GO:0016052">
    <property type="term" value="P:carbohydrate catabolic process"/>
    <property type="evidence" value="ECO:0007669"/>
    <property type="project" value="TreeGrafter"/>
</dbReference>
<dbReference type="GO" id="GO:0004139">
    <property type="term" value="F:deoxyribose-phosphate aldolase activity"/>
    <property type="evidence" value="ECO:0007669"/>
    <property type="project" value="UniProtKB-UniRule"/>
</dbReference>
<dbReference type="KEGG" id="psym:J1N51_01295"/>
<evidence type="ECO:0000256" key="3">
    <source>
        <dbReference type="ARBA" id="ARBA00012515"/>
    </source>
</evidence>
<comment type="catalytic activity">
    <reaction evidence="6">
        <text>2-deoxy-D-ribose 5-phosphate = D-glyceraldehyde 3-phosphate + acetaldehyde</text>
        <dbReference type="Rhea" id="RHEA:12821"/>
        <dbReference type="ChEBI" id="CHEBI:15343"/>
        <dbReference type="ChEBI" id="CHEBI:59776"/>
        <dbReference type="ChEBI" id="CHEBI:62877"/>
        <dbReference type="EC" id="4.1.2.4"/>
    </reaction>
</comment>
<sequence length="259" mass="27594">MSELQAYAQQALQLIDLTSLNLDDTEQTIIDLCTAANTDYGHVAAVCVYPKFVALARGTLDKLGLTDVKVATVTNFPSGEESLTTIIKETNKAVADGADEVDVVLPYRAFMKGDLEHCEQVLTKSKAACGDKTLLKVIIESGEMLDDSFIKAASEFAIDCGVDFIKTSTGKVPVNATLEAADIMLAAINTNNPNVGFKAAGGIRTANEAKSYLKLAEDKLGKDWINPAHFRFGASSLLGNLVDCLNGKQTASETGTSTY</sequence>
<dbReference type="PANTHER" id="PTHR10889:SF3">
    <property type="entry name" value="DEOXYRIBOSE-PHOSPHATE ALDOLASE"/>
    <property type="match status" value="1"/>
</dbReference>
<keyword evidence="5" id="KW-0704">Schiff base</keyword>
<evidence type="ECO:0000256" key="6">
    <source>
        <dbReference type="ARBA" id="ARBA00048791"/>
    </source>
</evidence>
<gene>
    <name evidence="8" type="primary">deoC</name>
    <name evidence="8" type="ORF">J1N51_01295</name>
</gene>
<evidence type="ECO:0000256" key="2">
    <source>
        <dbReference type="ARBA" id="ARBA00009473"/>
    </source>
</evidence>
<accession>A0A975HIF2</accession>